<dbReference type="Gene3D" id="3.40.50.720">
    <property type="entry name" value="NAD(P)-binding Rossmann-like Domain"/>
    <property type="match status" value="1"/>
</dbReference>
<dbReference type="GeneID" id="25298807"/>
<dbReference type="OrthoDB" id="191139at2759"/>
<dbReference type="HOGENOM" id="CLU_1571499_0_0_1"/>
<dbReference type="EMBL" id="KN847484">
    <property type="protein sequence ID" value="KIW99808.1"/>
    <property type="molecule type" value="Genomic_DNA"/>
</dbReference>
<dbReference type="VEuPathDB" id="FungiDB:Z518_10736"/>
<gene>
    <name evidence="1" type="ORF">Z518_10736</name>
</gene>
<dbReference type="RefSeq" id="XP_013267021.1">
    <property type="nucleotide sequence ID" value="XM_013411567.1"/>
</dbReference>
<evidence type="ECO:0000313" key="1">
    <source>
        <dbReference type="EMBL" id="KIW99808.1"/>
    </source>
</evidence>
<keyword evidence="2" id="KW-1185">Reference proteome</keyword>
<evidence type="ECO:0000313" key="2">
    <source>
        <dbReference type="Proteomes" id="UP000053617"/>
    </source>
</evidence>
<sequence>MRRRARDPAAVRPHRVSSAVCARGPILLISLNPVNNDNPQESADHWLLGGPICGVSSRPQITSLLASSDDIIDYTSPEFTSITASFQTQGLAPVDLVIDCTGGDTLQPILLSPSLVMKHGGKIVTIVAPIAVYGLKISEQMLRSRASANIGVEFFIVNRAARSLKCWANP</sequence>
<accession>A0A0D2I235</accession>
<dbReference type="STRING" id="1442369.A0A0D2I235"/>
<proteinExistence type="predicted"/>
<reference evidence="1 2" key="1">
    <citation type="submission" date="2015-01" db="EMBL/GenBank/DDBJ databases">
        <title>The Genome Sequence of Rhinocladiella mackenzie CBS 650.93.</title>
        <authorList>
            <consortium name="The Broad Institute Genomics Platform"/>
            <person name="Cuomo C."/>
            <person name="de Hoog S."/>
            <person name="Gorbushina A."/>
            <person name="Stielow B."/>
            <person name="Teixiera M."/>
            <person name="Abouelleil A."/>
            <person name="Chapman S.B."/>
            <person name="Priest M."/>
            <person name="Young S.K."/>
            <person name="Wortman J."/>
            <person name="Nusbaum C."/>
            <person name="Birren B."/>
        </authorList>
    </citation>
    <scope>NUCLEOTIDE SEQUENCE [LARGE SCALE GENOMIC DNA]</scope>
    <source>
        <strain evidence="1 2">CBS 650.93</strain>
    </source>
</reference>
<name>A0A0D2I235_9EURO</name>
<organism evidence="1 2">
    <name type="scientific">Rhinocladiella mackenziei CBS 650.93</name>
    <dbReference type="NCBI Taxonomy" id="1442369"/>
    <lineage>
        <taxon>Eukaryota</taxon>
        <taxon>Fungi</taxon>
        <taxon>Dikarya</taxon>
        <taxon>Ascomycota</taxon>
        <taxon>Pezizomycotina</taxon>
        <taxon>Eurotiomycetes</taxon>
        <taxon>Chaetothyriomycetidae</taxon>
        <taxon>Chaetothyriales</taxon>
        <taxon>Herpotrichiellaceae</taxon>
        <taxon>Rhinocladiella</taxon>
    </lineage>
</organism>
<protein>
    <submittedName>
        <fullName evidence="1">Uncharacterized protein</fullName>
    </submittedName>
</protein>
<dbReference type="Proteomes" id="UP000053617">
    <property type="component" value="Unassembled WGS sequence"/>
</dbReference>
<dbReference type="AlphaFoldDB" id="A0A0D2I235"/>